<dbReference type="PROSITE" id="PS51257">
    <property type="entry name" value="PROKAR_LIPOPROTEIN"/>
    <property type="match status" value="1"/>
</dbReference>
<evidence type="ECO:0000313" key="2">
    <source>
        <dbReference type="Proteomes" id="UP001207654"/>
    </source>
</evidence>
<dbReference type="PANTHER" id="PTHR31149:SF11">
    <property type="entry name" value="187-KDA MICROTUBULE-ASSOCIATED PROTEIN AIR9"/>
    <property type="match status" value="1"/>
</dbReference>
<sequence>MLGCKRNADTPTLWIWSCLLLVLGACTPPPPPGPRLQQVSIQGTAREGETLLATLGGWSPPAGVSIGHQWSRCNGQGQGCSAIAGATQERYVVTAEDAEATLKVSVQVTGQGAPYTVDSAPTSAVLMLAPVSTAAPTISGDAEVGGELTGTPGTWRSARPASYAYQWLRCNETGAACAPVEGATSATYTLVEADLGATLRLRVTASNAGGSVSAESQPTALVQSLPPTNTAPPSFSGLATVGETLTGSPGTWDGSLPISYAYQWLRCDATGPGCEAIQGATDSTYVVAVADGDRTLRLRVTASNTAGTSTADSSASAIVPHSPPINTTRPVISGAALVGQPLTGNRGIWDSVLTVSYAYQWLRCDETGSSCEAIAGATGTTYTVAEADRGRTLLLRVTASNTAGANTADSNATSLVPHSPPSNTALPTISGLATVGETLTGSPGTWNSTLPVSYTYQWLRCNDTGSGCATISGATNSTYVVAVADGAKTLRLRVKASNTAGTTTAESSASALVPHSPPINTARPTISGVVAVGQQLSSSRGTWSSALTISYAYQWLRCDATGSNCTVIAGATSSTYLVAEADRSSTLVLRVTASNTAGANTAESNATPLVPPPPPTNTALPELNGLAVVGETLTGSPGTWDSAVPPSYTYQWLRCNETGSSCAPISGATASTYVLVDADLDTTLRVRVTASNPGGQRSAESARSSVIAPCAALGQQGPFFPASARGVPSTRPWSNPSAAHANDGVYATSDALAPSDITDSLILRNWGFSIPTHAQILGIRARVKRSSTSGAGVVDYLVRLSQGIYFLSNLAKPNVWGTTDEVVTYGGPTELWKGNYFDEPWTAWDVNDPNFGIQIVARHSGSAGFDTARVDSVELTVFYRDSTTVVGPNSPSVVVDDASIGTIAWTNPQNAAAKDDVYAQSGGMVNNQLTHYLKATGFNFTSLPDRTPSGIVVEIRKKEFYSNPYKDEVVKLVQGGAIVGENRPVSIYNAEPKYSVHGRPTDLWGLTPTAADLASPDFGVALASRYASVSGNGRAQIDHLRMWLLYDPVDTEVSKLAGAITNEQFSRDWDLVDNARLEDGAKAAVYGMVYNEVTSTLETSGYGFTVPANVRVVGVQLQVLRTALSGNTVQDYRVRLRGPAQSLSANRARTETWGRNLERIAYGRLSDRWGMNWTPADINDPAFGVSFETHYPSSGGNDYSYIDSTALTVFYCPQ</sequence>
<dbReference type="Proteomes" id="UP001207654">
    <property type="component" value="Unassembled WGS sequence"/>
</dbReference>
<protein>
    <submittedName>
        <fullName evidence="1">Uncharacterized protein</fullName>
    </submittedName>
</protein>
<dbReference type="Gene3D" id="2.60.40.2700">
    <property type="match status" value="7"/>
</dbReference>
<keyword evidence="2" id="KW-1185">Reference proteome</keyword>
<dbReference type="EMBL" id="JAPNKA010000001">
    <property type="protein sequence ID" value="MCY1076970.1"/>
    <property type="molecule type" value="Genomic_DNA"/>
</dbReference>
<evidence type="ECO:0000313" key="1">
    <source>
        <dbReference type="EMBL" id="MCY1076970.1"/>
    </source>
</evidence>
<reference evidence="1 2" key="1">
    <citation type="submission" date="2022-11" db="EMBL/GenBank/DDBJ databases">
        <title>Minimal conservation of predation-associated metabolite biosynthetic gene clusters underscores biosynthetic potential of Myxococcota including descriptions for ten novel species: Archangium lansinium sp. nov., Myxococcus landrumus sp. nov., Nannocystis bai.</title>
        <authorList>
            <person name="Ahearne A."/>
            <person name="Stevens C."/>
            <person name="Phillips K."/>
        </authorList>
    </citation>
    <scope>NUCLEOTIDE SEQUENCE [LARGE SCALE GENOMIC DNA]</scope>
    <source>
        <strain evidence="1 2">MIWBW</strain>
    </source>
</reference>
<proteinExistence type="predicted"/>
<organism evidence="1 2">
    <name type="scientific">Archangium lansingense</name>
    <dbReference type="NCBI Taxonomy" id="2995310"/>
    <lineage>
        <taxon>Bacteria</taxon>
        <taxon>Pseudomonadati</taxon>
        <taxon>Myxococcota</taxon>
        <taxon>Myxococcia</taxon>
        <taxon>Myxococcales</taxon>
        <taxon>Cystobacterineae</taxon>
        <taxon>Archangiaceae</taxon>
        <taxon>Archangium</taxon>
    </lineage>
</organism>
<name>A0ABT4A5Q7_9BACT</name>
<comment type="caution">
    <text evidence="1">The sequence shown here is derived from an EMBL/GenBank/DDBJ whole genome shotgun (WGS) entry which is preliminary data.</text>
</comment>
<dbReference type="RefSeq" id="WP_267535825.1">
    <property type="nucleotide sequence ID" value="NZ_JAPNKA010000001.1"/>
</dbReference>
<dbReference type="PANTHER" id="PTHR31149">
    <property type="entry name" value="EXPRESSED PROTEIN"/>
    <property type="match status" value="1"/>
</dbReference>
<gene>
    <name evidence="1" type="ORF">OV287_21035</name>
</gene>
<accession>A0ABT4A5Q7</accession>